<dbReference type="InterPro" id="IPR009056">
    <property type="entry name" value="Cyt_c-like_dom"/>
</dbReference>
<dbReference type="InterPro" id="IPR036909">
    <property type="entry name" value="Cyt_c-like_dom_sf"/>
</dbReference>
<keyword evidence="4 8" id="KW-0479">Metal-binding</keyword>
<reference evidence="11 12" key="1">
    <citation type="submission" date="2020-08" db="EMBL/GenBank/DDBJ databases">
        <title>Plant Genome Project.</title>
        <authorList>
            <person name="Zhang R.-G."/>
        </authorList>
    </citation>
    <scope>NUCLEOTIDE SEQUENCE [LARGE SCALE GENOMIC DNA]</scope>
    <source>
        <tissue evidence="11">Rhizome</tissue>
    </source>
</reference>
<protein>
    <recommendedName>
        <fullName evidence="10">Cytochrome c domain-containing protein</fullName>
    </recommendedName>
</protein>
<keyword evidence="3 9" id="KW-0812">Transmembrane</keyword>
<keyword evidence="7 9" id="KW-0472">Membrane</keyword>
<evidence type="ECO:0000256" key="2">
    <source>
        <dbReference type="ARBA" id="ARBA00022617"/>
    </source>
</evidence>
<evidence type="ECO:0000259" key="10">
    <source>
        <dbReference type="PROSITE" id="PS51007"/>
    </source>
</evidence>
<feature type="binding site" description="covalent" evidence="8">
    <location>
        <position position="171"/>
    </location>
    <ligand>
        <name>heme c</name>
        <dbReference type="ChEBI" id="CHEBI:61717"/>
    </ligand>
</feature>
<comment type="subcellular location">
    <subcellularLocation>
        <location evidence="1">Membrane</location>
    </subcellularLocation>
</comment>
<dbReference type="GO" id="GO:0046872">
    <property type="term" value="F:metal ion binding"/>
    <property type="evidence" value="ECO:0007669"/>
    <property type="project" value="UniProtKB-KW"/>
</dbReference>
<organism evidence="11 12">
    <name type="scientific">Zingiber officinale</name>
    <name type="common">Ginger</name>
    <name type="synonym">Amomum zingiber</name>
    <dbReference type="NCBI Taxonomy" id="94328"/>
    <lineage>
        <taxon>Eukaryota</taxon>
        <taxon>Viridiplantae</taxon>
        <taxon>Streptophyta</taxon>
        <taxon>Embryophyta</taxon>
        <taxon>Tracheophyta</taxon>
        <taxon>Spermatophyta</taxon>
        <taxon>Magnoliopsida</taxon>
        <taxon>Liliopsida</taxon>
        <taxon>Zingiberales</taxon>
        <taxon>Zingiberaceae</taxon>
        <taxon>Zingiber</taxon>
    </lineage>
</organism>
<evidence type="ECO:0000313" key="12">
    <source>
        <dbReference type="Proteomes" id="UP000734854"/>
    </source>
</evidence>
<keyword evidence="6 8" id="KW-0408">Iron</keyword>
<gene>
    <name evidence="11" type="ORF">ZIOFF_021139</name>
</gene>
<proteinExistence type="predicted"/>
<dbReference type="PROSITE" id="PS51007">
    <property type="entry name" value="CYTC"/>
    <property type="match status" value="1"/>
</dbReference>
<dbReference type="GO" id="GO:0009055">
    <property type="term" value="F:electron transfer activity"/>
    <property type="evidence" value="ECO:0007669"/>
    <property type="project" value="InterPro"/>
</dbReference>
<name>A0A8J5L8B2_ZINOF</name>
<sequence>MRQAIRSDCRRYSQSQNPKFSSLFSVSFSVDLILRSSEMAAGRIISQLLRKRWQIQSCVSSFCNPFSDIDIIPSEHLEIFTPLLVPSAASNAYQSSKLGKNKSVRALMVIGAGISGIFSFATVATADDAETCPRYPWPHQGILDSLVNDNSFWVLKLSRVRRGQQVYQQTCSSCHSFSLFSNRDHGVLDAKEVNNNLIVDIEVFDGPNDEGKTFVCPSKLCDPNLVFKSERTPRILNVAHTAHSSFITKAPDNRQSRMLSLLAGNPDLTGSFWNQKYLHYNPYFFKGATAMPKMLIGSAVDNNYKAATPEKEMIQYFVN</sequence>
<keyword evidence="12" id="KW-1185">Reference proteome</keyword>
<comment type="cofactor">
    <cofactor evidence="8">
        <name>heme c</name>
        <dbReference type="ChEBI" id="CHEBI:61717"/>
    </cofactor>
    <text evidence="8">Binds 1 heme c group covalently per subunit.</text>
</comment>
<dbReference type="GO" id="GO:0016020">
    <property type="term" value="C:membrane"/>
    <property type="evidence" value="ECO:0007669"/>
    <property type="project" value="UniProtKB-SubCell"/>
</dbReference>
<feature type="binding site" description="covalent" evidence="8">
    <location>
        <position position="174"/>
    </location>
    <ligand>
        <name>heme c</name>
        <dbReference type="ChEBI" id="CHEBI:61717"/>
    </ligand>
</feature>
<dbReference type="PANTHER" id="PTHR10266">
    <property type="entry name" value="CYTOCHROME C1"/>
    <property type="match status" value="1"/>
</dbReference>
<dbReference type="Gene3D" id="1.10.760.10">
    <property type="entry name" value="Cytochrome c-like domain"/>
    <property type="match status" value="1"/>
</dbReference>
<keyword evidence="2 8" id="KW-0349">Heme</keyword>
<evidence type="ECO:0000256" key="9">
    <source>
        <dbReference type="SAM" id="Phobius"/>
    </source>
</evidence>
<keyword evidence="5 9" id="KW-1133">Transmembrane helix</keyword>
<evidence type="ECO:0000256" key="7">
    <source>
        <dbReference type="ARBA" id="ARBA00023136"/>
    </source>
</evidence>
<dbReference type="PANTHER" id="PTHR10266:SF3">
    <property type="entry name" value="CYTOCHROME C1, HEME PROTEIN, MITOCHONDRIAL"/>
    <property type="match status" value="1"/>
</dbReference>
<evidence type="ECO:0000256" key="5">
    <source>
        <dbReference type="ARBA" id="ARBA00022989"/>
    </source>
</evidence>
<evidence type="ECO:0000256" key="6">
    <source>
        <dbReference type="ARBA" id="ARBA00023004"/>
    </source>
</evidence>
<dbReference type="GO" id="GO:0006122">
    <property type="term" value="P:mitochondrial electron transport, ubiquinol to cytochrome c"/>
    <property type="evidence" value="ECO:0007669"/>
    <property type="project" value="TreeGrafter"/>
</dbReference>
<comment type="caution">
    <text evidence="11">The sequence shown here is derived from an EMBL/GenBank/DDBJ whole genome shotgun (WGS) entry which is preliminary data.</text>
</comment>
<feature type="binding site" description="covalent" evidence="8">
    <location>
        <position position="291"/>
    </location>
    <ligand>
        <name>heme c</name>
        <dbReference type="ChEBI" id="CHEBI:61717"/>
    </ligand>
</feature>
<dbReference type="GO" id="GO:0020037">
    <property type="term" value="F:heme binding"/>
    <property type="evidence" value="ECO:0007669"/>
    <property type="project" value="InterPro"/>
</dbReference>
<dbReference type="AlphaFoldDB" id="A0A8J5L8B2"/>
<accession>A0A8J5L8B2</accession>
<evidence type="ECO:0000256" key="1">
    <source>
        <dbReference type="ARBA" id="ARBA00004370"/>
    </source>
</evidence>
<dbReference type="GO" id="GO:0005739">
    <property type="term" value="C:mitochondrion"/>
    <property type="evidence" value="ECO:0007669"/>
    <property type="project" value="GOC"/>
</dbReference>
<evidence type="ECO:0000256" key="3">
    <source>
        <dbReference type="ARBA" id="ARBA00022692"/>
    </source>
</evidence>
<dbReference type="InterPro" id="IPR002326">
    <property type="entry name" value="Cyt_c1"/>
</dbReference>
<dbReference type="Pfam" id="PF02167">
    <property type="entry name" value="Cytochrom_C1"/>
    <property type="match status" value="1"/>
</dbReference>
<dbReference type="Proteomes" id="UP000734854">
    <property type="component" value="Unassembled WGS sequence"/>
</dbReference>
<feature type="domain" description="Cytochrome c" evidence="10">
    <location>
        <begin position="158"/>
        <end position="266"/>
    </location>
</feature>
<evidence type="ECO:0000256" key="8">
    <source>
        <dbReference type="PIRSR" id="PIRSR602326-1"/>
    </source>
</evidence>
<feature type="transmembrane region" description="Helical" evidence="9">
    <location>
        <begin position="106"/>
        <end position="126"/>
    </location>
</feature>
<dbReference type="EMBL" id="JACMSC010000006">
    <property type="protein sequence ID" value="KAG6517741.1"/>
    <property type="molecule type" value="Genomic_DNA"/>
</dbReference>
<dbReference type="SUPFAM" id="SSF46626">
    <property type="entry name" value="Cytochrome c"/>
    <property type="match status" value="1"/>
</dbReference>
<feature type="binding site" description="covalent" evidence="8">
    <location>
        <position position="175"/>
    </location>
    <ligand>
        <name>heme c</name>
        <dbReference type="ChEBI" id="CHEBI:61717"/>
    </ligand>
</feature>
<evidence type="ECO:0000256" key="4">
    <source>
        <dbReference type="ARBA" id="ARBA00022723"/>
    </source>
</evidence>
<evidence type="ECO:0000313" key="11">
    <source>
        <dbReference type="EMBL" id="KAG6517741.1"/>
    </source>
</evidence>